<dbReference type="Proteomes" id="UP000470771">
    <property type="component" value="Unassembled WGS sequence"/>
</dbReference>
<gene>
    <name evidence="2" type="ORF">GQN54_06645</name>
</gene>
<keyword evidence="1" id="KW-0732">Signal</keyword>
<protein>
    <submittedName>
        <fullName evidence="2">Uncharacterized protein</fullName>
    </submittedName>
</protein>
<proteinExistence type="predicted"/>
<feature type="chain" id="PRO_5027079739" evidence="1">
    <location>
        <begin position="24"/>
        <end position="301"/>
    </location>
</feature>
<name>A0A6N9NKR2_9FLAO</name>
<dbReference type="PROSITE" id="PS51257">
    <property type="entry name" value="PROKAR_LIPOPROTEIN"/>
    <property type="match status" value="1"/>
</dbReference>
<comment type="caution">
    <text evidence="2">The sequence shown here is derived from an EMBL/GenBank/DDBJ whole genome shotgun (WGS) entry which is preliminary data.</text>
</comment>
<sequence length="301" mass="33634">MNILKAASINCVVVGLISVVACAEPEHSTAEKTNEEVDSLKLASTSAIQPDENYYPIPSPEEMFEFIKANQLKYDPAKVISNDISKFSSEEQKAVAFGVFSTNLAYVASFEDFQKSISFYKTIRELGNDLGIEGAVTQNTMNRIQAHLDQPDSLMKIVNNSYRESVAFLENNKRGNVMAVIAASGWVESMHIVLSSVEKFDESNEVMQRIADQKLVFGNLLAYLKDYSDDPMVMNMMKKVSPVREVFSSFEERKTGKISNQKKGKKLILGGGTKIHMSAQQFLQLKSSVEQVRRSMLNETI</sequence>
<dbReference type="EMBL" id="WWNE01000006">
    <property type="protein sequence ID" value="NBG65790.1"/>
    <property type="molecule type" value="Genomic_DNA"/>
</dbReference>
<organism evidence="2 3">
    <name type="scientific">Acidiluteibacter ferrifornacis</name>
    <dbReference type="NCBI Taxonomy" id="2692424"/>
    <lineage>
        <taxon>Bacteria</taxon>
        <taxon>Pseudomonadati</taxon>
        <taxon>Bacteroidota</taxon>
        <taxon>Flavobacteriia</taxon>
        <taxon>Flavobacteriales</taxon>
        <taxon>Cryomorphaceae</taxon>
        <taxon>Acidiluteibacter</taxon>
    </lineage>
</organism>
<dbReference type="RefSeq" id="WP_160632751.1">
    <property type="nucleotide sequence ID" value="NZ_WWNE01000006.1"/>
</dbReference>
<keyword evidence="3" id="KW-1185">Reference proteome</keyword>
<reference evidence="2 3" key="1">
    <citation type="submission" date="2019-12" db="EMBL/GenBank/DDBJ databases">
        <authorList>
            <person name="Zhao J."/>
        </authorList>
    </citation>
    <scope>NUCLEOTIDE SEQUENCE [LARGE SCALE GENOMIC DNA]</scope>
    <source>
        <strain evidence="2 3">S-15</strain>
    </source>
</reference>
<feature type="signal peptide" evidence="1">
    <location>
        <begin position="1"/>
        <end position="23"/>
    </location>
</feature>
<evidence type="ECO:0000313" key="3">
    <source>
        <dbReference type="Proteomes" id="UP000470771"/>
    </source>
</evidence>
<evidence type="ECO:0000313" key="2">
    <source>
        <dbReference type="EMBL" id="NBG65790.1"/>
    </source>
</evidence>
<evidence type="ECO:0000256" key="1">
    <source>
        <dbReference type="SAM" id="SignalP"/>
    </source>
</evidence>
<dbReference type="AlphaFoldDB" id="A0A6N9NKR2"/>
<accession>A0A6N9NKR2</accession>